<dbReference type="SUPFAM" id="SSF46565">
    <property type="entry name" value="Chaperone J-domain"/>
    <property type="match status" value="1"/>
</dbReference>
<dbReference type="PANTHER" id="PTHR24161">
    <property type="entry name" value="ANK_REP_REGION DOMAIN-CONTAINING PROTEIN-RELATED"/>
    <property type="match status" value="1"/>
</dbReference>
<dbReference type="Pfam" id="PF00226">
    <property type="entry name" value="DnaJ"/>
    <property type="match status" value="1"/>
</dbReference>
<name>A0A9W7ETD4_9STRA</name>
<evidence type="ECO:0000256" key="3">
    <source>
        <dbReference type="PROSITE-ProRule" id="PRU00023"/>
    </source>
</evidence>
<dbReference type="InterPro" id="IPR001623">
    <property type="entry name" value="DnaJ_domain"/>
</dbReference>
<protein>
    <recommendedName>
        <fullName evidence="5">J domain-containing protein</fullName>
    </recommendedName>
</protein>
<dbReference type="SMART" id="SM00271">
    <property type="entry name" value="DnaJ"/>
    <property type="match status" value="1"/>
</dbReference>
<evidence type="ECO:0000259" key="5">
    <source>
        <dbReference type="PROSITE" id="PS50076"/>
    </source>
</evidence>
<dbReference type="Pfam" id="PF13637">
    <property type="entry name" value="Ank_4"/>
    <property type="match status" value="1"/>
</dbReference>
<keyword evidence="1" id="KW-0677">Repeat</keyword>
<feature type="domain" description="J" evidence="5">
    <location>
        <begin position="208"/>
        <end position="269"/>
    </location>
</feature>
<dbReference type="PROSITE" id="PS50076">
    <property type="entry name" value="DNAJ_2"/>
    <property type="match status" value="1"/>
</dbReference>
<dbReference type="InterPro" id="IPR036869">
    <property type="entry name" value="J_dom_sf"/>
</dbReference>
<dbReference type="Gene3D" id="1.25.40.20">
    <property type="entry name" value="Ankyrin repeat-containing domain"/>
    <property type="match status" value="2"/>
</dbReference>
<dbReference type="EMBL" id="BRXX01000091">
    <property type="protein sequence ID" value="GMH89173.1"/>
    <property type="molecule type" value="Genomic_DNA"/>
</dbReference>
<gene>
    <name evidence="6" type="ORF">TrVE_jg3132</name>
</gene>
<reference evidence="7" key="1">
    <citation type="journal article" date="2023" name="Commun. Biol.">
        <title>Genome analysis of Parmales, the sister group of diatoms, reveals the evolutionary specialization of diatoms from phago-mixotrophs to photoautotrophs.</title>
        <authorList>
            <person name="Ban H."/>
            <person name="Sato S."/>
            <person name="Yoshikawa S."/>
            <person name="Yamada K."/>
            <person name="Nakamura Y."/>
            <person name="Ichinomiya M."/>
            <person name="Sato N."/>
            <person name="Blanc-Mathieu R."/>
            <person name="Endo H."/>
            <person name="Kuwata A."/>
            <person name="Ogata H."/>
        </authorList>
    </citation>
    <scope>NUCLEOTIDE SEQUENCE [LARGE SCALE GENOMIC DNA]</scope>
    <source>
        <strain evidence="7">NIES 3699</strain>
    </source>
</reference>
<evidence type="ECO:0000256" key="4">
    <source>
        <dbReference type="SAM" id="MobiDB-lite"/>
    </source>
</evidence>
<feature type="region of interest" description="Disordered" evidence="4">
    <location>
        <begin position="171"/>
        <end position="201"/>
    </location>
</feature>
<dbReference type="SUPFAM" id="SSF48403">
    <property type="entry name" value="Ankyrin repeat"/>
    <property type="match status" value="1"/>
</dbReference>
<proteinExistence type="predicted"/>
<dbReference type="InterPro" id="IPR002110">
    <property type="entry name" value="Ankyrin_rpt"/>
</dbReference>
<dbReference type="AlphaFoldDB" id="A0A9W7ETD4"/>
<dbReference type="Gene3D" id="1.10.287.110">
    <property type="entry name" value="DnaJ domain"/>
    <property type="match status" value="1"/>
</dbReference>
<dbReference type="SMART" id="SM00248">
    <property type="entry name" value="ANK"/>
    <property type="match status" value="5"/>
</dbReference>
<comment type="caution">
    <text evidence="6">The sequence shown here is derived from an EMBL/GenBank/DDBJ whole genome shotgun (WGS) entry which is preliminary data.</text>
</comment>
<evidence type="ECO:0000256" key="2">
    <source>
        <dbReference type="ARBA" id="ARBA00023043"/>
    </source>
</evidence>
<keyword evidence="2 3" id="KW-0040">ANK repeat</keyword>
<sequence length="514" mass="57401">MSSLVRSSYLICPICSSHLCDHRALRNHLQSSRHAIVRKSELDSLVEAARNGEGEAIYQGDLAKGGRDKNNRDKNNRDIPQTPAEEPTIVATIVELLVHGKNVGVCFGENTNGDMIVTKVPLSSELHSESKILKGGKILSMNDLPCETRIDLQRAFKAIGSSRPINLKFMTTPGNASGFTTDNRRERREEEENDDDQITNDNLSKSEDLYAVLEVDRNVKVRQIQESYKRLAAIRHPDSGGSTESFQELNRAFRILSDSKTRARYDKHNQRLHPFIEAAKNDDLPRLLNFDPDQFTSHSPASNITDRHGSNALHYAAGSGASSAVLSYLIDTCRIDIDSMTTLKKTTSSSRTPLHWAARNGHTETCRWLVERGADYRKSTSDGTTCVHWSLWNAHTETCLYFISAPLEISINVLNSFSCNAGHFIGLNGSVPTLAFFYENGGDIRKRNNQGHTVVHKAAWRGRVELLEYLRGILEVELFGQVDYNGYTPMDVARLAGEDGTVKWLENVLATKTI</sequence>
<dbReference type="PROSITE" id="PS50297">
    <property type="entry name" value="ANK_REP_REGION"/>
    <property type="match status" value="1"/>
</dbReference>
<feature type="repeat" description="ANK" evidence="3">
    <location>
        <begin position="349"/>
        <end position="381"/>
    </location>
</feature>
<evidence type="ECO:0000313" key="6">
    <source>
        <dbReference type="EMBL" id="GMH89173.1"/>
    </source>
</evidence>
<organism evidence="6 7">
    <name type="scientific">Triparma verrucosa</name>
    <dbReference type="NCBI Taxonomy" id="1606542"/>
    <lineage>
        <taxon>Eukaryota</taxon>
        <taxon>Sar</taxon>
        <taxon>Stramenopiles</taxon>
        <taxon>Ochrophyta</taxon>
        <taxon>Bolidophyceae</taxon>
        <taxon>Parmales</taxon>
        <taxon>Triparmaceae</taxon>
        <taxon>Triparma</taxon>
    </lineage>
</organism>
<evidence type="ECO:0000256" key="1">
    <source>
        <dbReference type="ARBA" id="ARBA00022737"/>
    </source>
</evidence>
<feature type="region of interest" description="Disordered" evidence="4">
    <location>
        <begin position="60"/>
        <end position="84"/>
    </location>
</feature>
<keyword evidence="7" id="KW-1185">Reference proteome</keyword>
<accession>A0A9W7ETD4</accession>
<evidence type="ECO:0000313" key="7">
    <source>
        <dbReference type="Proteomes" id="UP001165160"/>
    </source>
</evidence>
<dbReference type="Proteomes" id="UP001165160">
    <property type="component" value="Unassembled WGS sequence"/>
</dbReference>
<dbReference type="PANTHER" id="PTHR24161:SF85">
    <property type="entry name" value="PALMITOYLTRANSFERASE HIP14"/>
    <property type="match status" value="1"/>
</dbReference>
<dbReference type="PROSITE" id="PS50088">
    <property type="entry name" value="ANK_REPEAT"/>
    <property type="match status" value="1"/>
</dbReference>
<dbReference type="CDD" id="cd06257">
    <property type="entry name" value="DnaJ"/>
    <property type="match status" value="1"/>
</dbReference>
<dbReference type="InterPro" id="IPR036770">
    <property type="entry name" value="Ankyrin_rpt-contain_sf"/>
</dbReference>
<feature type="compositionally biased region" description="Polar residues" evidence="4">
    <location>
        <begin position="172"/>
        <end position="181"/>
    </location>
</feature>
<feature type="compositionally biased region" description="Basic and acidic residues" evidence="4">
    <location>
        <begin position="64"/>
        <end position="77"/>
    </location>
</feature>
<dbReference type="Pfam" id="PF12796">
    <property type="entry name" value="Ank_2"/>
    <property type="match status" value="1"/>
</dbReference>